<feature type="compositionally biased region" description="Basic and acidic residues" evidence="2">
    <location>
        <begin position="291"/>
        <end position="301"/>
    </location>
</feature>
<evidence type="ECO:0000313" key="5">
    <source>
        <dbReference type="Proteomes" id="UP000189777"/>
    </source>
</evidence>
<dbReference type="Proteomes" id="UP000189777">
    <property type="component" value="Unassembled WGS sequence"/>
</dbReference>
<keyword evidence="1" id="KW-0119">Carbohydrate metabolism</keyword>
<protein>
    <submittedName>
        <fullName evidence="4">Sugar phosphate isomerase/epimerase</fullName>
    </submittedName>
</protein>
<dbReference type="STRING" id="526729.SAMN04324258_3577"/>
<dbReference type="AlphaFoldDB" id="A0A1T5LK15"/>
<keyword evidence="4" id="KW-0413">Isomerase</keyword>
<accession>A0A1T5LK15</accession>
<proteinExistence type="predicted"/>
<dbReference type="InterPro" id="IPR013022">
    <property type="entry name" value="Xyl_isomerase-like_TIM-brl"/>
</dbReference>
<dbReference type="PANTHER" id="PTHR12110:SF47">
    <property type="match status" value="1"/>
</dbReference>
<gene>
    <name evidence="4" type="ORF">SAMN04324258_3577</name>
</gene>
<evidence type="ECO:0000256" key="2">
    <source>
        <dbReference type="SAM" id="MobiDB-lite"/>
    </source>
</evidence>
<feature type="domain" description="Xylose isomerase-like TIM barrel" evidence="3">
    <location>
        <begin position="35"/>
        <end position="277"/>
    </location>
</feature>
<sequence>MAAIVRTMAGPREPSSVPVTLSTASVYPRRAAFAFEVAAELGYDGVEVMVWSDAATQDPAALQHLSDEHGVPIRSVHAPTLLVSQRVWGRAPADKLRRSVDMAGELGARTVVVHPPFRWQYKYARQFQDLVHELNEASLDQADGVTVAVENMYPWKPRSRGDRELKAYLPGWDPADHDYEAVTLDLSHAAIAQQDGLALVHGFGDKLRHVHLADGTASGRDEHMVPGRGDMACDKVLEELARRDYDGDVVVEISTRKARTASERHADLQAALKFARAHLAPVPEPYQPPPPEHHHLPADAW</sequence>
<reference evidence="4 5" key="1">
    <citation type="submission" date="2017-02" db="EMBL/GenBank/DDBJ databases">
        <authorList>
            <person name="Peterson S.W."/>
        </authorList>
    </citation>
    <scope>NUCLEOTIDE SEQUENCE [LARGE SCALE GENOMIC DNA]</scope>
    <source>
        <strain evidence="4 5">DSM 21481</strain>
    </source>
</reference>
<dbReference type="GO" id="GO:0016853">
    <property type="term" value="F:isomerase activity"/>
    <property type="evidence" value="ECO:0007669"/>
    <property type="project" value="UniProtKB-KW"/>
</dbReference>
<evidence type="ECO:0000313" key="4">
    <source>
        <dbReference type="EMBL" id="SKC76333.1"/>
    </source>
</evidence>
<dbReference type="Pfam" id="PF01261">
    <property type="entry name" value="AP_endonuc_2"/>
    <property type="match status" value="1"/>
</dbReference>
<dbReference type="Gene3D" id="3.20.20.150">
    <property type="entry name" value="Divalent-metal-dependent TIM barrel enzymes"/>
    <property type="match status" value="1"/>
</dbReference>
<keyword evidence="5" id="KW-1185">Reference proteome</keyword>
<dbReference type="SUPFAM" id="SSF51658">
    <property type="entry name" value="Xylose isomerase-like"/>
    <property type="match status" value="1"/>
</dbReference>
<organism evidence="4 5">
    <name type="scientific">Krasilnikoviella flava</name>
    <dbReference type="NCBI Taxonomy" id="526729"/>
    <lineage>
        <taxon>Bacteria</taxon>
        <taxon>Bacillati</taxon>
        <taxon>Actinomycetota</taxon>
        <taxon>Actinomycetes</taxon>
        <taxon>Micrococcales</taxon>
        <taxon>Promicromonosporaceae</taxon>
        <taxon>Krasilnikoviella</taxon>
    </lineage>
</organism>
<evidence type="ECO:0000256" key="1">
    <source>
        <dbReference type="ARBA" id="ARBA00023277"/>
    </source>
</evidence>
<feature type="region of interest" description="Disordered" evidence="2">
    <location>
        <begin position="281"/>
        <end position="301"/>
    </location>
</feature>
<name>A0A1T5LK15_9MICO</name>
<dbReference type="EMBL" id="FUZQ01000006">
    <property type="protein sequence ID" value="SKC76333.1"/>
    <property type="molecule type" value="Genomic_DNA"/>
</dbReference>
<dbReference type="PANTHER" id="PTHR12110">
    <property type="entry name" value="HYDROXYPYRUVATE ISOMERASE"/>
    <property type="match status" value="1"/>
</dbReference>
<evidence type="ECO:0000259" key="3">
    <source>
        <dbReference type="Pfam" id="PF01261"/>
    </source>
</evidence>
<dbReference type="InterPro" id="IPR050312">
    <property type="entry name" value="IolE/XylAMocC-like"/>
</dbReference>
<dbReference type="InterPro" id="IPR036237">
    <property type="entry name" value="Xyl_isomerase-like_sf"/>
</dbReference>